<name>A0ABP6Q6V8_9ACTN</name>
<reference evidence="3" key="1">
    <citation type="journal article" date="2019" name="Int. J. Syst. Evol. Microbiol.">
        <title>The Global Catalogue of Microorganisms (GCM) 10K type strain sequencing project: providing services to taxonomists for standard genome sequencing and annotation.</title>
        <authorList>
            <consortium name="The Broad Institute Genomics Platform"/>
            <consortium name="The Broad Institute Genome Sequencing Center for Infectious Disease"/>
            <person name="Wu L."/>
            <person name="Ma J."/>
        </authorList>
    </citation>
    <scope>NUCLEOTIDE SEQUENCE [LARGE SCALE GENOMIC DNA]</scope>
    <source>
        <strain evidence="3">JCM 9377</strain>
    </source>
</reference>
<dbReference type="InterPro" id="IPR002734">
    <property type="entry name" value="RibDG_C"/>
</dbReference>
<dbReference type="PANTHER" id="PTHR38011:SF2">
    <property type="entry name" value="BIFUNCTIONAL DEAMINASE-REDUCTASE DOMAIN PROTEIN"/>
    <property type="match status" value="1"/>
</dbReference>
<evidence type="ECO:0000313" key="3">
    <source>
        <dbReference type="Proteomes" id="UP001501237"/>
    </source>
</evidence>
<proteinExistence type="predicted"/>
<dbReference type="SUPFAM" id="SSF53597">
    <property type="entry name" value="Dihydrofolate reductase-like"/>
    <property type="match status" value="1"/>
</dbReference>
<gene>
    <name evidence="2" type="ORF">GCM10010468_22910</name>
</gene>
<sequence>MRPLTAHIFMTLDGVAVPDAVIGALAELRDVPEVTTPFFERTAEEDAMLLGRITYQEWAGHWPGLSGHPFADHINAVPKYVVSTTLDRAPWGTGPEATVLSGDAVREVERLKNRAGGPIGLHGSPSLAGFLTHAGLVDELRLEIYPLLAGTGARLFPDGRPPKRLRLLTSRTTSNGVILTSYGAHAA</sequence>
<keyword evidence="3" id="KW-1185">Reference proteome</keyword>
<dbReference type="InterPro" id="IPR024072">
    <property type="entry name" value="DHFR-like_dom_sf"/>
</dbReference>
<dbReference type="PANTHER" id="PTHR38011">
    <property type="entry name" value="DIHYDROFOLATE REDUCTASE FAMILY PROTEIN (AFU_ORTHOLOGUE AFUA_8G06820)"/>
    <property type="match status" value="1"/>
</dbReference>
<dbReference type="Gene3D" id="3.40.430.10">
    <property type="entry name" value="Dihydrofolate Reductase, subunit A"/>
    <property type="match status" value="1"/>
</dbReference>
<protein>
    <submittedName>
        <fullName evidence="2">Dihydrofolate reductase family protein</fullName>
    </submittedName>
</protein>
<comment type="caution">
    <text evidence="2">The sequence shown here is derived from an EMBL/GenBank/DDBJ whole genome shotgun (WGS) entry which is preliminary data.</text>
</comment>
<accession>A0ABP6Q6V8</accession>
<dbReference type="InterPro" id="IPR050765">
    <property type="entry name" value="Riboflavin_Biosynth_HTPR"/>
</dbReference>
<evidence type="ECO:0000259" key="1">
    <source>
        <dbReference type="Pfam" id="PF01872"/>
    </source>
</evidence>
<dbReference type="RefSeq" id="WP_344825974.1">
    <property type="nucleotide sequence ID" value="NZ_BAAAUV010000005.1"/>
</dbReference>
<dbReference type="Proteomes" id="UP001501237">
    <property type="component" value="Unassembled WGS sequence"/>
</dbReference>
<feature type="domain" description="Bacterial bifunctional deaminase-reductase C-terminal" evidence="1">
    <location>
        <begin position="4"/>
        <end position="179"/>
    </location>
</feature>
<evidence type="ECO:0000313" key="2">
    <source>
        <dbReference type="EMBL" id="GAA3207041.1"/>
    </source>
</evidence>
<dbReference type="EMBL" id="BAAAUV010000005">
    <property type="protein sequence ID" value="GAA3207041.1"/>
    <property type="molecule type" value="Genomic_DNA"/>
</dbReference>
<dbReference type="Pfam" id="PF01872">
    <property type="entry name" value="RibD_C"/>
    <property type="match status" value="1"/>
</dbReference>
<organism evidence="2 3">
    <name type="scientific">Actinocorallia longicatena</name>
    <dbReference type="NCBI Taxonomy" id="111803"/>
    <lineage>
        <taxon>Bacteria</taxon>
        <taxon>Bacillati</taxon>
        <taxon>Actinomycetota</taxon>
        <taxon>Actinomycetes</taxon>
        <taxon>Streptosporangiales</taxon>
        <taxon>Thermomonosporaceae</taxon>
        <taxon>Actinocorallia</taxon>
    </lineage>
</organism>